<dbReference type="PANTHER" id="PTHR43710:SF7">
    <property type="entry name" value="INDOLEPYRUVATE OXIDOREDUCTASE SUBUNIT IORA"/>
    <property type="match status" value="1"/>
</dbReference>
<accession>A0A140L7B0</accession>
<dbReference type="GO" id="GO:0030976">
    <property type="term" value="F:thiamine pyrophosphate binding"/>
    <property type="evidence" value="ECO:0007669"/>
    <property type="project" value="InterPro"/>
</dbReference>
<evidence type="ECO:0000259" key="16">
    <source>
        <dbReference type="Pfam" id="PF02775"/>
    </source>
</evidence>
<dbReference type="InterPro" id="IPR009014">
    <property type="entry name" value="Transketo_C/PFOR_II"/>
</dbReference>
<dbReference type="EMBL" id="LOEE01000027">
    <property type="protein sequence ID" value="KXG76435.1"/>
    <property type="molecule type" value="Genomic_DNA"/>
</dbReference>
<keyword evidence="9 14" id="KW-0560">Oxidoreductase</keyword>
<dbReference type="InterPro" id="IPR011766">
    <property type="entry name" value="TPP_enzyme_TPP-bd"/>
</dbReference>
<evidence type="ECO:0000256" key="8">
    <source>
        <dbReference type="ARBA" id="ARBA00022982"/>
    </source>
</evidence>
<comment type="catalytic activity">
    <reaction evidence="13 14">
        <text>indole-3-pyruvate + 2 oxidized [2Fe-2S]-[ferredoxin] + CoA = (indol-3-yl)acetyl-CoA + 2 reduced [2Fe-2S]-[ferredoxin] + CO2 + H(+)</text>
        <dbReference type="Rhea" id="RHEA:12645"/>
        <dbReference type="Rhea" id="RHEA-COMP:10000"/>
        <dbReference type="Rhea" id="RHEA-COMP:10001"/>
        <dbReference type="ChEBI" id="CHEBI:15378"/>
        <dbReference type="ChEBI" id="CHEBI:16526"/>
        <dbReference type="ChEBI" id="CHEBI:17640"/>
        <dbReference type="ChEBI" id="CHEBI:33737"/>
        <dbReference type="ChEBI" id="CHEBI:33738"/>
        <dbReference type="ChEBI" id="CHEBI:57271"/>
        <dbReference type="ChEBI" id="CHEBI:57287"/>
        <dbReference type="EC" id="1.2.7.8"/>
    </reaction>
</comment>
<comment type="subunit">
    <text evidence="2">Heterodimer of the IorA and IorB subunits.</text>
</comment>
<evidence type="ECO:0000256" key="2">
    <source>
        <dbReference type="ARBA" id="ARBA00011238"/>
    </source>
</evidence>
<dbReference type="PATRIC" id="fig|520762.4.peg.1075"/>
<comment type="function">
    <text evidence="1 14">Catalyzes the ferredoxin-dependent oxidative decarboxylation of arylpyruvates.</text>
</comment>
<keyword evidence="10 14" id="KW-0408">Iron</keyword>
<dbReference type="AlphaFoldDB" id="A0A140L7B0"/>
<dbReference type="SUPFAM" id="SSF52922">
    <property type="entry name" value="TK C-terminal domain-like"/>
    <property type="match status" value="1"/>
</dbReference>
<evidence type="ECO:0000256" key="11">
    <source>
        <dbReference type="ARBA" id="ARBA00023014"/>
    </source>
</evidence>
<dbReference type="EC" id="1.2.7.8" evidence="3 14"/>
<evidence type="ECO:0000256" key="6">
    <source>
        <dbReference type="ARBA" id="ARBA00022485"/>
    </source>
</evidence>
<dbReference type="InterPro" id="IPR045025">
    <property type="entry name" value="HACL1-like"/>
</dbReference>
<evidence type="ECO:0000256" key="5">
    <source>
        <dbReference type="ARBA" id="ARBA00022448"/>
    </source>
</evidence>
<evidence type="ECO:0000256" key="10">
    <source>
        <dbReference type="ARBA" id="ARBA00023004"/>
    </source>
</evidence>
<name>A0A140L7B0_9FIRM</name>
<evidence type="ECO:0000256" key="3">
    <source>
        <dbReference type="ARBA" id="ARBA00012812"/>
    </source>
</evidence>
<dbReference type="FunFam" id="3.40.50.970:FF:000039">
    <property type="entry name" value="Indolepyruvate oxidoreductase subunit IorA"/>
    <property type="match status" value="1"/>
</dbReference>
<dbReference type="SUPFAM" id="SSF52518">
    <property type="entry name" value="Thiamin diphosphate-binding fold (THDP-binding)"/>
    <property type="match status" value="2"/>
</dbReference>
<dbReference type="InterPro" id="IPR002880">
    <property type="entry name" value="Pyrv_Fd/Flavodoxin_OxRdtase_N"/>
</dbReference>
<evidence type="ECO:0000256" key="14">
    <source>
        <dbReference type="PIRNR" id="PIRNR006439"/>
    </source>
</evidence>
<protein>
    <recommendedName>
        <fullName evidence="4 14">Indolepyruvate oxidoreductase subunit IorA</fullName>
        <shortName evidence="14">IOR</shortName>
        <ecNumber evidence="3 14">1.2.7.8</ecNumber>
    </recommendedName>
    <alternativeName>
        <fullName evidence="12 14">Indolepyruvate ferredoxin oxidoreductase subunit alpha</fullName>
    </alternativeName>
</protein>
<dbReference type="Pfam" id="PF02775">
    <property type="entry name" value="TPP_enzyme_C"/>
    <property type="match status" value="1"/>
</dbReference>
<dbReference type="PANTHER" id="PTHR43710">
    <property type="entry name" value="2-HYDROXYACYL-COA LYASE"/>
    <property type="match status" value="1"/>
</dbReference>
<dbReference type="GO" id="GO:0046872">
    <property type="term" value="F:metal ion binding"/>
    <property type="evidence" value="ECO:0007669"/>
    <property type="project" value="UniProtKB-UniRule"/>
</dbReference>
<evidence type="ECO:0000313" key="18">
    <source>
        <dbReference type="Proteomes" id="UP000070456"/>
    </source>
</evidence>
<dbReference type="Gene3D" id="3.40.50.970">
    <property type="match status" value="2"/>
</dbReference>
<dbReference type="Pfam" id="PF01855">
    <property type="entry name" value="POR_N"/>
    <property type="match status" value="1"/>
</dbReference>
<comment type="caution">
    <text evidence="17">The sequence shown here is derived from an EMBL/GenBank/DDBJ whole genome shotgun (WGS) entry which is preliminary data.</text>
</comment>
<proteinExistence type="predicted"/>
<evidence type="ECO:0000256" key="4">
    <source>
        <dbReference type="ARBA" id="ARBA00017710"/>
    </source>
</evidence>
<dbReference type="GO" id="GO:0051539">
    <property type="term" value="F:4 iron, 4 sulfur cluster binding"/>
    <property type="evidence" value="ECO:0007669"/>
    <property type="project" value="UniProtKB-UniRule"/>
</dbReference>
<keyword evidence="11 14" id="KW-0411">Iron-sulfur</keyword>
<evidence type="ECO:0000313" key="17">
    <source>
        <dbReference type="EMBL" id="KXG76435.1"/>
    </source>
</evidence>
<dbReference type="OrthoDB" id="9804603at2"/>
<dbReference type="InterPro" id="IPR017721">
    <property type="entry name" value="IorA"/>
</dbReference>
<organism evidence="17 18">
    <name type="scientific">Thermotalea metallivorans</name>
    <dbReference type="NCBI Taxonomy" id="520762"/>
    <lineage>
        <taxon>Bacteria</taxon>
        <taxon>Bacillati</taxon>
        <taxon>Bacillota</taxon>
        <taxon>Clostridia</taxon>
        <taxon>Peptostreptococcales</taxon>
        <taxon>Thermotaleaceae</taxon>
        <taxon>Thermotalea</taxon>
    </lineage>
</organism>
<feature type="domain" description="Thiamine pyrophosphate enzyme TPP-binding" evidence="16">
    <location>
        <begin position="391"/>
        <end position="516"/>
    </location>
</feature>
<dbReference type="InterPro" id="IPR029061">
    <property type="entry name" value="THDP-binding"/>
</dbReference>
<keyword evidence="6 14" id="KW-0004">4Fe-4S</keyword>
<evidence type="ECO:0000256" key="9">
    <source>
        <dbReference type="ARBA" id="ARBA00023002"/>
    </source>
</evidence>
<dbReference type="CDD" id="cd07034">
    <property type="entry name" value="TPP_PYR_PFOR_IOR-alpha_like"/>
    <property type="match status" value="1"/>
</dbReference>
<gene>
    <name evidence="17" type="ORF">AN619_09660</name>
</gene>
<sequence>MRNIMTGNQAAALGAFQSGVAFVTGYPGTPCTEVVSELAKFEGVHWEWAVNEKVALEAAIGASLAGVRTLVVMKTLGLNVAADAFTQLAGTPMNGGLVLVVADDVGRIVGDDYQDCRHYSIMSQVPLLEPSDSQEAKEFMEMAFLISETYEVPVILRLNSITSKSKSVVKLEQDVGQRATRRLAHQKSLQKTVGNVVRFGFPNYDSPMLKEYWHDFKKNWTALQDACNEISINQVEMGDREIGIIASGVSYHYAKEAVPHASFLKLGLVFPLPQRLIRDFVGSHRTVYVIEDGHPIIEREIRGMGLTVQGENVFPRFPHMLYFTPEIIEEKILGIQREKKSSEVPFRLPVNCPGCPHTVVNRILKKNNIKAVGGIGCGGLGAFPHVGAMDVVKCMGSSFGIAHGYNRFRKDGKKMVAVMGDGEFWHTGMNGLINAVYHKGEGVFIIEDNFTVAMTGGQRNISSPLKQDSIQNRISIEAICKTIGILDVYVVDSYDEDRLEGILLREMDKEGISVIIARHPCLIFASPTNT</sequence>
<reference evidence="17 18" key="1">
    <citation type="submission" date="2015-12" db="EMBL/GenBank/DDBJ databases">
        <title>Draft genome sequence of the thermoanaerobe Thermotalea metallivorans, an isolate from the runoff channel of the Great Artesian Basin, Australia.</title>
        <authorList>
            <person name="Patel B.K."/>
        </authorList>
    </citation>
    <scope>NUCLEOTIDE SEQUENCE [LARGE SCALE GENOMIC DNA]</scope>
    <source>
        <strain evidence="17 18">B2-1</strain>
    </source>
</reference>
<comment type="cofactor">
    <cofactor evidence="14">
        <name>[4Fe-4S] cluster</name>
        <dbReference type="ChEBI" id="CHEBI:49883"/>
    </cofactor>
    <text evidence="14">Binds 2 [4Fe-4S] clusters. In this family the first cluster has a non-standard and varying [4Fe-4S] binding motif CX(2)CX(2)CX(4-5)CP.</text>
</comment>
<feature type="domain" description="Pyruvate flavodoxin/ferredoxin oxidoreductase pyrimidine binding" evidence="15">
    <location>
        <begin position="14"/>
        <end position="178"/>
    </location>
</feature>
<evidence type="ECO:0000256" key="12">
    <source>
        <dbReference type="ARBA" id="ARBA00030514"/>
    </source>
</evidence>
<dbReference type="GO" id="GO:0043805">
    <property type="term" value="F:indolepyruvate ferredoxin oxidoreductase activity"/>
    <property type="evidence" value="ECO:0007669"/>
    <property type="project" value="UniProtKB-UniRule"/>
</dbReference>
<evidence type="ECO:0000256" key="13">
    <source>
        <dbReference type="ARBA" id="ARBA00048332"/>
    </source>
</evidence>
<keyword evidence="7 14" id="KW-0479">Metal-binding</keyword>
<evidence type="ECO:0000256" key="1">
    <source>
        <dbReference type="ARBA" id="ARBA00002995"/>
    </source>
</evidence>
<keyword evidence="18" id="KW-1185">Reference proteome</keyword>
<dbReference type="STRING" id="520762.AN619_09660"/>
<keyword evidence="5 14" id="KW-0813">Transport</keyword>
<keyword evidence="8 14" id="KW-0249">Electron transport</keyword>
<dbReference type="PIRSF" id="PIRSF006439">
    <property type="entry name" value="Indolepyruvate_ferr_oxidored"/>
    <property type="match status" value="1"/>
</dbReference>
<evidence type="ECO:0000259" key="15">
    <source>
        <dbReference type="Pfam" id="PF01855"/>
    </source>
</evidence>
<dbReference type="RefSeq" id="WP_068555341.1">
    <property type="nucleotide sequence ID" value="NZ_LOEE01000027.1"/>
</dbReference>
<dbReference type="Proteomes" id="UP000070456">
    <property type="component" value="Unassembled WGS sequence"/>
</dbReference>
<evidence type="ECO:0000256" key="7">
    <source>
        <dbReference type="ARBA" id="ARBA00022723"/>
    </source>
</evidence>